<keyword evidence="2" id="KW-1003">Cell membrane</keyword>
<accession>A0A078MHT2</accession>
<feature type="domain" description="Methyl-accepting transducer" evidence="12">
    <location>
        <begin position="268"/>
        <end position="504"/>
    </location>
</feature>
<dbReference type="CDD" id="cd06225">
    <property type="entry name" value="HAMP"/>
    <property type="match status" value="1"/>
</dbReference>
<dbReference type="InterPro" id="IPR003660">
    <property type="entry name" value="HAMP_dom"/>
</dbReference>
<dbReference type="SMART" id="SM00283">
    <property type="entry name" value="MA"/>
    <property type="match status" value="1"/>
</dbReference>
<dbReference type="AlphaFoldDB" id="A0A078MHT2"/>
<dbReference type="GO" id="GO:0007165">
    <property type="term" value="P:signal transduction"/>
    <property type="evidence" value="ECO:0007669"/>
    <property type="project" value="UniProtKB-KW"/>
</dbReference>
<dbReference type="EMBL" id="LK391969">
    <property type="protein sequence ID" value="CEF26475.1"/>
    <property type="molecule type" value="Genomic_DNA"/>
</dbReference>
<evidence type="ECO:0000256" key="8">
    <source>
        <dbReference type="ARBA" id="ARBA00023224"/>
    </source>
</evidence>
<dbReference type="SUPFAM" id="SSF58104">
    <property type="entry name" value="Methyl-accepting chemotaxis protein (MCP) signaling domain"/>
    <property type="match status" value="1"/>
</dbReference>
<keyword evidence="4" id="KW-0145">Chemotaxis</keyword>
<feature type="transmembrane region" description="Helical" evidence="11">
    <location>
        <begin position="187"/>
        <end position="209"/>
    </location>
</feature>
<dbReference type="Gene3D" id="6.10.340.10">
    <property type="match status" value="1"/>
</dbReference>
<comment type="subcellular location">
    <subcellularLocation>
        <location evidence="1">Cell membrane</location>
        <topology evidence="1">Multi-pass membrane protein</topology>
    </subcellularLocation>
</comment>
<feature type="transmembrane region" description="Helical" evidence="11">
    <location>
        <begin position="12"/>
        <end position="34"/>
    </location>
</feature>
<dbReference type="PROSITE" id="PS50111">
    <property type="entry name" value="CHEMOTAXIS_TRANSDUC_2"/>
    <property type="match status" value="1"/>
</dbReference>
<keyword evidence="3" id="KW-0488">Methylation</keyword>
<dbReference type="PANTHER" id="PTHR32089">
    <property type="entry name" value="METHYL-ACCEPTING CHEMOTAXIS PROTEIN MCPB"/>
    <property type="match status" value="1"/>
</dbReference>
<dbReference type="PANTHER" id="PTHR32089:SF120">
    <property type="entry name" value="METHYL-ACCEPTING CHEMOTAXIS PROTEIN TLPQ"/>
    <property type="match status" value="1"/>
</dbReference>
<keyword evidence="8 10" id="KW-0807">Transducer</keyword>
<evidence type="ECO:0000313" key="14">
    <source>
        <dbReference type="EMBL" id="CEA04211.1"/>
    </source>
</evidence>
<dbReference type="OrthoDB" id="1884279at2"/>
<proteinExistence type="inferred from homology"/>
<evidence type="ECO:0000256" key="4">
    <source>
        <dbReference type="ARBA" id="ARBA00022500"/>
    </source>
</evidence>
<dbReference type="PROSITE" id="PS50885">
    <property type="entry name" value="HAMP"/>
    <property type="match status" value="1"/>
</dbReference>
<dbReference type="CDD" id="cd11386">
    <property type="entry name" value="MCP_signal"/>
    <property type="match status" value="1"/>
</dbReference>
<dbReference type="Gene3D" id="1.10.287.950">
    <property type="entry name" value="Methyl-accepting chemotaxis protein"/>
    <property type="match status" value="1"/>
</dbReference>
<dbReference type="Pfam" id="PF00015">
    <property type="entry name" value="MCPsignal"/>
    <property type="match status" value="1"/>
</dbReference>
<keyword evidence="5 11" id="KW-0812">Transmembrane</keyword>
<keyword evidence="7 11" id="KW-0472">Membrane</keyword>
<keyword evidence="6 11" id="KW-1133">Transmembrane helix</keyword>
<evidence type="ECO:0000256" key="5">
    <source>
        <dbReference type="ARBA" id="ARBA00022692"/>
    </source>
</evidence>
<gene>
    <name evidence="14" type="ORF">BN1049_01406</name>
</gene>
<feature type="domain" description="HAMP" evidence="13">
    <location>
        <begin position="211"/>
        <end position="263"/>
    </location>
</feature>
<evidence type="ECO:0000256" key="7">
    <source>
        <dbReference type="ARBA" id="ARBA00023136"/>
    </source>
</evidence>
<evidence type="ECO:0000256" key="1">
    <source>
        <dbReference type="ARBA" id="ARBA00004651"/>
    </source>
</evidence>
<dbReference type="InterPro" id="IPR004089">
    <property type="entry name" value="MCPsignal_dom"/>
</dbReference>
<evidence type="ECO:0000259" key="12">
    <source>
        <dbReference type="PROSITE" id="PS50111"/>
    </source>
</evidence>
<evidence type="ECO:0000256" key="2">
    <source>
        <dbReference type="ARBA" id="ARBA00022475"/>
    </source>
</evidence>
<reference evidence="14" key="1">
    <citation type="submission" date="2014-07" db="EMBL/GenBank/DDBJ databases">
        <authorList>
            <person name="Urmite Genomes Urmite Genomes"/>
        </authorList>
    </citation>
    <scope>NUCLEOTIDE SEQUENCE</scope>
    <source>
        <strain evidence="14">12M76_air</strain>
    </source>
</reference>
<dbReference type="FunFam" id="1.10.287.950:FF:000001">
    <property type="entry name" value="Methyl-accepting chemotaxis sensory transducer"/>
    <property type="match status" value="1"/>
</dbReference>
<dbReference type="GO" id="GO:0006935">
    <property type="term" value="P:chemotaxis"/>
    <property type="evidence" value="ECO:0007669"/>
    <property type="project" value="UniProtKB-KW"/>
</dbReference>
<protein>
    <submittedName>
        <fullName evidence="14">Methyl-accepting chemotaxis sensory transducer</fullName>
    </submittedName>
</protein>
<evidence type="ECO:0000256" key="3">
    <source>
        <dbReference type="ARBA" id="ARBA00022481"/>
    </source>
</evidence>
<dbReference type="GO" id="GO:0005886">
    <property type="term" value="C:plasma membrane"/>
    <property type="evidence" value="ECO:0007669"/>
    <property type="project" value="UniProtKB-SubCell"/>
</dbReference>
<comment type="similarity">
    <text evidence="9">Belongs to the methyl-accepting chemotaxis (MCP) protein family.</text>
</comment>
<name>A0A078MHT2_9PSED</name>
<evidence type="ECO:0000256" key="9">
    <source>
        <dbReference type="ARBA" id="ARBA00029447"/>
    </source>
</evidence>
<evidence type="ECO:0000256" key="6">
    <source>
        <dbReference type="ARBA" id="ARBA00022989"/>
    </source>
</evidence>
<evidence type="ECO:0000259" key="13">
    <source>
        <dbReference type="PROSITE" id="PS50885"/>
    </source>
</evidence>
<evidence type="ECO:0000256" key="10">
    <source>
        <dbReference type="PROSITE-ProRule" id="PRU00284"/>
    </source>
</evidence>
<dbReference type="EMBL" id="LM997413">
    <property type="protein sequence ID" value="CEA04211.1"/>
    <property type="molecule type" value="Genomic_DNA"/>
</dbReference>
<organism evidence="14">
    <name type="scientific">Pseudomonas saudimassiliensis</name>
    <dbReference type="NCBI Taxonomy" id="1461581"/>
    <lineage>
        <taxon>Bacteria</taxon>
        <taxon>Pseudomonadati</taxon>
        <taxon>Pseudomonadota</taxon>
        <taxon>Gammaproteobacteria</taxon>
        <taxon>Pseudomonadales</taxon>
        <taxon>Pseudomonadaceae</taxon>
        <taxon>Pseudomonas</taxon>
    </lineage>
</organism>
<evidence type="ECO:0000256" key="11">
    <source>
        <dbReference type="SAM" id="Phobius"/>
    </source>
</evidence>
<dbReference type="PATRIC" id="fig|1461581.3.peg.1384"/>
<sequence>MLLKSSLRRQSLALIIGSLLLMLAVALVSVWSLADELRNYRLLMEGPQATARLIEETNLTFKTQVQEWKNVLLRGGEQADLDRYWLQFQNSEKQVQELLGRVAQLDLPPPFRERVAAVKARHQTLGTEYREGLEYFLAAGHDPVAGDDHVRGIDREATYQLEALVLEVNQHAASEVERIRGTVERTVWLSLVIMISATLLIGALASWLITTQLITPITGLIRQVAQLSQGRFEEEIRSQRQDELGVLARAANELRGFLAETARGLRHGTSELDRASGGLNTVATRMAHGSREQFSRTDQVATAIQEMSATSAEVARYAADASGAADAADDNARRGRLVMDETIESMQSLLGEIGHTAKVIHQLENDSLRIGKVLEVIQNIAEQTNLLALNAAIEAARAGEAGRGFAVVADEVRTLAQRTSQSTTEIQTIISNVQNGAEEAARAIEGGKHRGDTSMQQVTLAGDSLQQIALAVESIRDMNRQIATAAEEQTSVSEDISRNITEITQIAATNQQDVDHTAQASATLHELSAELNQLAARLQA</sequence>